<evidence type="ECO:0000256" key="1">
    <source>
        <dbReference type="SAM" id="MobiDB-lite"/>
    </source>
</evidence>
<dbReference type="AlphaFoldDB" id="A0A0A9EVV8"/>
<reference evidence="2" key="2">
    <citation type="journal article" date="2015" name="Data Brief">
        <title>Shoot transcriptome of the giant reed, Arundo donax.</title>
        <authorList>
            <person name="Barrero R.A."/>
            <person name="Guerrero F.D."/>
            <person name="Moolhuijzen P."/>
            <person name="Goolsby J.A."/>
            <person name="Tidwell J."/>
            <person name="Bellgard S.E."/>
            <person name="Bellgard M.I."/>
        </authorList>
    </citation>
    <scope>NUCLEOTIDE SEQUENCE</scope>
    <source>
        <tissue evidence="2">Shoot tissue taken approximately 20 cm above the soil surface</tissue>
    </source>
</reference>
<dbReference type="EMBL" id="GBRH01197738">
    <property type="protein sequence ID" value="JAE00158.1"/>
    <property type="molecule type" value="Transcribed_RNA"/>
</dbReference>
<organism evidence="2">
    <name type="scientific">Arundo donax</name>
    <name type="common">Giant reed</name>
    <name type="synonym">Donax arundinaceus</name>
    <dbReference type="NCBI Taxonomy" id="35708"/>
    <lineage>
        <taxon>Eukaryota</taxon>
        <taxon>Viridiplantae</taxon>
        <taxon>Streptophyta</taxon>
        <taxon>Embryophyta</taxon>
        <taxon>Tracheophyta</taxon>
        <taxon>Spermatophyta</taxon>
        <taxon>Magnoliopsida</taxon>
        <taxon>Liliopsida</taxon>
        <taxon>Poales</taxon>
        <taxon>Poaceae</taxon>
        <taxon>PACMAD clade</taxon>
        <taxon>Arundinoideae</taxon>
        <taxon>Arundineae</taxon>
        <taxon>Arundo</taxon>
    </lineage>
</organism>
<name>A0A0A9EVV8_ARUDO</name>
<feature type="region of interest" description="Disordered" evidence="1">
    <location>
        <begin position="1"/>
        <end position="25"/>
    </location>
</feature>
<protein>
    <submittedName>
        <fullName evidence="2">Uncharacterized protein</fullName>
    </submittedName>
</protein>
<evidence type="ECO:0000313" key="2">
    <source>
        <dbReference type="EMBL" id="JAE00158.1"/>
    </source>
</evidence>
<accession>A0A0A9EVV8</accession>
<sequence length="25" mass="2545">MASAKSAKGSSSSSSRSLSTESRRV</sequence>
<proteinExistence type="predicted"/>
<reference evidence="2" key="1">
    <citation type="submission" date="2014-09" db="EMBL/GenBank/DDBJ databases">
        <authorList>
            <person name="Magalhaes I.L.F."/>
            <person name="Oliveira U."/>
            <person name="Santos F.R."/>
            <person name="Vidigal T.H.D.A."/>
            <person name="Brescovit A.D."/>
            <person name="Santos A.J."/>
        </authorList>
    </citation>
    <scope>NUCLEOTIDE SEQUENCE</scope>
    <source>
        <tissue evidence="2">Shoot tissue taken approximately 20 cm above the soil surface</tissue>
    </source>
</reference>